<evidence type="ECO:0000256" key="2">
    <source>
        <dbReference type="SAM" id="SignalP"/>
    </source>
</evidence>
<reference evidence="4 5" key="1">
    <citation type="journal article" date="2014" name="Genome Announc.">
        <title>Genome Sequence of Afipia felis Strain 76713, Isolated in Hospital Water Using an Amoeba Co-Culture Procedure.</title>
        <authorList>
            <person name="Benamar S."/>
            <person name="La Scola B."/>
            <person name="Croce O."/>
        </authorList>
    </citation>
    <scope>NUCLEOTIDE SEQUENCE [LARGE SCALE GENOMIC DNA]</scope>
    <source>
        <strain evidence="4 5">76713</strain>
    </source>
</reference>
<proteinExistence type="predicted"/>
<dbReference type="RefSeq" id="WP_048756456.1">
    <property type="nucleotide sequence ID" value="NZ_CCAZ020000001.1"/>
</dbReference>
<evidence type="ECO:0000256" key="1">
    <source>
        <dbReference type="SAM" id="MobiDB-lite"/>
    </source>
</evidence>
<dbReference type="OrthoDB" id="6038785at2"/>
<sequence length="308" mass="31401">MDKRVRSCLAPLLTVLLSSASTLLAVAPGEAQNVGRVGAVNQDATGTPPGNASRMLAIGTNVIHKERIQTSPSGSTQILFPDTSTLNVGRNSNIVIDEYVYDPNAGTGKMVASVGKGVLRFVGGQISHTAGVTIKTPVATLGIRGGVATIVYPITAGYAAADPNVANCKGELIVGHVGSSTIKNSTGSATVRPGFATCVTGPNDPIPEPFRVSDALLAQIMTNLTSKPGQSGGAIDLPTDQMASRQGLGASTLPDPSHPPGTDPLGYVSIFDGGNELAKNKAQAGQTQQQPTTGGPPPCYPCCSYSSH</sequence>
<name>A0A090MSF7_AFIFE</name>
<dbReference type="Pfam" id="PF04773">
    <property type="entry name" value="FecR"/>
    <property type="match status" value="1"/>
</dbReference>
<keyword evidence="2" id="KW-0732">Signal</keyword>
<dbReference type="InterPro" id="IPR006860">
    <property type="entry name" value="FecR"/>
</dbReference>
<feature type="chain" id="PRO_5001860792" evidence="2">
    <location>
        <begin position="28"/>
        <end position="308"/>
    </location>
</feature>
<organism evidence="4 5">
    <name type="scientific">Afipia felis</name>
    <name type="common">Cat scratch disease bacillus</name>
    <dbReference type="NCBI Taxonomy" id="1035"/>
    <lineage>
        <taxon>Bacteria</taxon>
        <taxon>Pseudomonadati</taxon>
        <taxon>Pseudomonadota</taxon>
        <taxon>Alphaproteobacteria</taxon>
        <taxon>Hyphomicrobiales</taxon>
        <taxon>Nitrobacteraceae</taxon>
        <taxon>Afipia</taxon>
    </lineage>
</organism>
<dbReference type="EMBL" id="CCAZ020000001">
    <property type="protein sequence ID" value="CEG08559.1"/>
    <property type="molecule type" value="Genomic_DNA"/>
</dbReference>
<feature type="signal peptide" evidence="2">
    <location>
        <begin position="1"/>
        <end position="27"/>
    </location>
</feature>
<evidence type="ECO:0000313" key="5">
    <source>
        <dbReference type="Proteomes" id="UP000035762"/>
    </source>
</evidence>
<accession>A0A090MSF7</accession>
<gene>
    <name evidence="4" type="ORF">BN961_01975</name>
</gene>
<evidence type="ECO:0000259" key="3">
    <source>
        <dbReference type="Pfam" id="PF04773"/>
    </source>
</evidence>
<dbReference type="Proteomes" id="UP000035762">
    <property type="component" value="Unassembled WGS sequence"/>
</dbReference>
<protein>
    <submittedName>
        <fullName evidence="4">FecR protein</fullName>
    </submittedName>
</protein>
<comment type="caution">
    <text evidence="4">The sequence shown here is derived from an EMBL/GenBank/DDBJ whole genome shotgun (WGS) entry which is preliminary data.</text>
</comment>
<feature type="compositionally biased region" description="Low complexity" evidence="1">
    <location>
        <begin position="282"/>
        <end position="293"/>
    </location>
</feature>
<dbReference type="STRING" id="1035.BN961_01975"/>
<evidence type="ECO:0000313" key="4">
    <source>
        <dbReference type="EMBL" id="CEG08559.1"/>
    </source>
</evidence>
<dbReference type="AlphaFoldDB" id="A0A090MSF7"/>
<keyword evidence="5" id="KW-1185">Reference proteome</keyword>
<feature type="domain" description="FecR protein" evidence="3">
    <location>
        <begin position="67"/>
        <end position="147"/>
    </location>
</feature>
<feature type="region of interest" description="Disordered" evidence="1">
    <location>
        <begin position="245"/>
        <end position="298"/>
    </location>
</feature>